<dbReference type="RefSeq" id="WP_185054584.1">
    <property type="nucleotide sequence ID" value="NZ_BAABIX010000035.1"/>
</dbReference>
<reference evidence="2 3" key="1">
    <citation type="submission" date="2020-08" db="EMBL/GenBank/DDBJ databases">
        <title>Genomic Encyclopedia of Type Strains, Phase IV (KMG-IV): sequencing the most valuable type-strain genomes for metagenomic binning, comparative biology and taxonomic classification.</title>
        <authorList>
            <person name="Goeker M."/>
        </authorList>
    </citation>
    <scope>NUCLEOTIDE SEQUENCE [LARGE SCALE GENOMIC DNA]</scope>
    <source>
        <strain evidence="2 3">DSM 45615</strain>
    </source>
</reference>
<evidence type="ECO:0000313" key="3">
    <source>
        <dbReference type="Proteomes" id="UP000578449"/>
    </source>
</evidence>
<gene>
    <name evidence="2" type="ORF">HNP84_007447</name>
</gene>
<sequence length="126" mass="13902">MAHRSQSRMEGRTGPVVADVGPPEDRDGHRLGSTSALREAVFPDAVVPHTQQALPHYGARWCRRSASPFIDTVMGFIDTVIGEVPLPPRENTWRQRAAARVRGTHAAHLRHRRAVPQPTLPQPAVP</sequence>
<keyword evidence="3" id="KW-1185">Reference proteome</keyword>
<evidence type="ECO:0000313" key="2">
    <source>
        <dbReference type="EMBL" id="MBB5137695.1"/>
    </source>
</evidence>
<accession>A0A840PNU3</accession>
<proteinExistence type="predicted"/>
<name>A0A840PNU3_9ACTN</name>
<organism evidence="2 3">
    <name type="scientific">Thermocatellispora tengchongensis</name>
    <dbReference type="NCBI Taxonomy" id="1073253"/>
    <lineage>
        <taxon>Bacteria</taxon>
        <taxon>Bacillati</taxon>
        <taxon>Actinomycetota</taxon>
        <taxon>Actinomycetes</taxon>
        <taxon>Streptosporangiales</taxon>
        <taxon>Streptosporangiaceae</taxon>
        <taxon>Thermocatellispora</taxon>
    </lineage>
</organism>
<dbReference type="Proteomes" id="UP000578449">
    <property type="component" value="Unassembled WGS sequence"/>
</dbReference>
<dbReference type="AlphaFoldDB" id="A0A840PNU3"/>
<comment type="caution">
    <text evidence="2">The sequence shown here is derived from an EMBL/GenBank/DDBJ whole genome shotgun (WGS) entry which is preliminary data.</text>
</comment>
<protein>
    <submittedName>
        <fullName evidence="2">Uncharacterized protein</fullName>
    </submittedName>
</protein>
<feature type="region of interest" description="Disordered" evidence="1">
    <location>
        <begin position="1"/>
        <end position="31"/>
    </location>
</feature>
<dbReference type="Gene3D" id="1.10.357.10">
    <property type="entry name" value="Tetracycline Repressor, domain 2"/>
    <property type="match status" value="1"/>
</dbReference>
<dbReference type="EMBL" id="JACHGN010000019">
    <property type="protein sequence ID" value="MBB5137695.1"/>
    <property type="molecule type" value="Genomic_DNA"/>
</dbReference>
<evidence type="ECO:0000256" key="1">
    <source>
        <dbReference type="SAM" id="MobiDB-lite"/>
    </source>
</evidence>